<evidence type="ECO:0000256" key="3">
    <source>
        <dbReference type="ARBA" id="ARBA00022827"/>
    </source>
</evidence>
<dbReference type="Proteomes" id="UP000029725">
    <property type="component" value="Unassembled WGS sequence"/>
</dbReference>
<dbReference type="Gene3D" id="3.50.50.60">
    <property type="entry name" value="FAD/NAD(P)-binding domain"/>
    <property type="match status" value="1"/>
</dbReference>
<gene>
    <name evidence="7" type="ORF">DI09_22p210</name>
</gene>
<protein>
    <submittedName>
        <fullName evidence="7">Mitochondrial NADPH:adrenodoxin oxidoreductase</fullName>
    </submittedName>
</protein>
<evidence type="ECO:0000313" key="8">
    <source>
        <dbReference type="Proteomes" id="UP000029725"/>
    </source>
</evidence>
<dbReference type="PANTHER" id="PTHR48467">
    <property type="entry name" value="GLUTAMATE SYNTHASE 1 [NADH], CHLOROPLASTIC-LIKE"/>
    <property type="match status" value="1"/>
</dbReference>
<sequence>MSIFFPVSAIRQPHSQFAASAIRQTHSKVCIIGSGPSGFYTALRLLRRSKEIHIDILEARREPFGLIRYGVAPDHPEVKKCATKFDELLSENSDRISWYGGVSLGKDVQLDELMASYGAVVLAIGAQLENRLHVPGEELATSSKTFTHWMNGANFGPSLSFDKSYGKSSRCALVIGNGNVALDTARSLVGDPQRFSGTNIGTSAMKELCSSTIRDVAIIGRRGPLQASFAAKELREIFNLCRHEKVGLFTNVDIQYENHSPVTRSQSILIDGLTKATFLEDLSHRWPPLERENSNSRSLSFFFNLSPTKFIKNQTDSSLLATEVAKNTVLPDGSIGTHHAENGTPSSISLTTLPSALAVTCLGYGVGPIPGAENFARTKPRGPLVHKKGCVNQDMGLFVAGWTKTGPAGALASTMLDAYETADCIVSNLPRLKETKNTGDCNWLRQVLCERNIPWVSYRDWAGTPEASKI</sequence>
<dbReference type="VEuPathDB" id="MicrosporidiaDB:DI09_22p210"/>
<dbReference type="InterPro" id="IPR036188">
    <property type="entry name" value="FAD/NAD-bd_sf"/>
</dbReference>
<name>A0A098VW83_9MICR</name>
<evidence type="ECO:0000256" key="2">
    <source>
        <dbReference type="ARBA" id="ARBA00022630"/>
    </source>
</evidence>
<proteinExistence type="predicted"/>
<dbReference type="OrthoDB" id="333024at2759"/>
<accession>A0A098VW83</accession>
<dbReference type="GO" id="GO:0016491">
    <property type="term" value="F:oxidoreductase activity"/>
    <property type="evidence" value="ECO:0007669"/>
    <property type="project" value="UniProtKB-KW"/>
</dbReference>
<reference evidence="7 8" key="1">
    <citation type="submission" date="2014-04" db="EMBL/GenBank/DDBJ databases">
        <title>A new species of microsporidia sheds light on the evolution of extreme parasitism.</title>
        <authorList>
            <person name="Haag K.L."/>
            <person name="James T.Y."/>
            <person name="Larsson R."/>
            <person name="Schaer T.M."/>
            <person name="Refardt D."/>
            <person name="Pombert J.-F."/>
            <person name="Ebert D."/>
        </authorList>
    </citation>
    <scope>NUCLEOTIDE SEQUENCE [LARGE SCALE GENOMIC DNA]</scope>
    <source>
        <strain evidence="7 8">UGP3</strain>
        <tissue evidence="7">Spores</tissue>
    </source>
</reference>
<dbReference type="PRINTS" id="PR00419">
    <property type="entry name" value="ADXRDTASE"/>
</dbReference>
<keyword evidence="4" id="KW-0521">NADP</keyword>
<organism evidence="7 8">
    <name type="scientific">Mitosporidium daphniae</name>
    <dbReference type="NCBI Taxonomy" id="1485682"/>
    <lineage>
        <taxon>Eukaryota</taxon>
        <taxon>Fungi</taxon>
        <taxon>Fungi incertae sedis</taxon>
        <taxon>Microsporidia</taxon>
        <taxon>Mitosporidium</taxon>
    </lineage>
</organism>
<dbReference type="Gene3D" id="3.40.50.720">
    <property type="entry name" value="NAD(P)-binding Rossmann-like Domain"/>
    <property type="match status" value="1"/>
</dbReference>
<keyword evidence="5" id="KW-0560">Oxidoreductase</keyword>
<dbReference type="AlphaFoldDB" id="A0A098VW83"/>
<evidence type="ECO:0000256" key="4">
    <source>
        <dbReference type="ARBA" id="ARBA00022857"/>
    </source>
</evidence>
<dbReference type="Pfam" id="PF07992">
    <property type="entry name" value="Pyr_redox_2"/>
    <property type="match status" value="1"/>
</dbReference>
<evidence type="ECO:0000256" key="5">
    <source>
        <dbReference type="ARBA" id="ARBA00023002"/>
    </source>
</evidence>
<keyword evidence="2" id="KW-0285">Flavoprotein</keyword>
<dbReference type="InterPro" id="IPR023753">
    <property type="entry name" value="FAD/NAD-binding_dom"/>
</dbReference>
<dbReference type="PANTHER" id="PTHR48467:SF1">
    <property type="entry name" value="GLUTAMATE SYNTHASE 1 [NADH], CHLOROPLASTIC-LIKE"/>
    <property type="match status" value="1"/>
</dbReference>
<dbReference type="GeneID" id="25259123"/>
<evidence type="ECO:0000256" key="1">
    <source>
        <dbReference type="ARBA" id="ARBA00001974"/>
    </source>
</evidence>
<dbReference type="InterPro" id="IPR055275">
    <property type="entry name" value="Ferredox_Rdtase"/>
</dbReference>
<comment type="cofactor">
    <cofactor evidence="1">
        <name>FAD</name>
        <dbReference type="ChEBI" id="CHEBI:57692"/>
    </cofactor>
</comment>
<evidence type="ECO:0000313" key="7">
    <source>
        <dbReference type="EMBL" id="KGG51996.1"/>
    </source>
</evidence>
<dbReference type="SUPFAM" id="SSF51971">
    <property type="entry name" value="Nucleotide-binding domain"/>
    <property type="match status" value="1"/>
</dbReference>
<dbReference type="HOGENOM" id="CLU_024722_3_0_1"/>
<keyword evidence="3" id="KW-0274">FAD</keyword>
<dbReference type="EMBL" id="JMKJ01000144">
    <property type="protein sequence ID" value="KGG51996.1"/>
    <property type="molecule type" value="Genomic_DNA"/>
</dbReference>
<evidence type="ECO:0000259" key="6">
    <source>
        <dbReference type="Pfam" id="PF07992"/>
    </source>
</evidence>
<dbReference type="RefSeq" id="XP_013238423.1">
    <property type="nucleotide sequence ID" value="XM_013382969.1"/>
</dbReference>
<comment type="caution">
    <text evidence="7">The sequence shown here is derived from an EMBL/GenBank/DDBJ whole genome shotgun (WGS) entry which is preliminary data.</text>
</comment>
<keyword evidence="8" id="KW-1185">Reference proteome</keyword>
<feature type="domain" description="FAD/NAD(P)-binding" evidence="6">
    <location>
        <begin position="28"/>
        <end position="198"/>
    </location>
</feature>